<name>A0A1M5JML7_9FIRM</name>
<dbReference type="CDD" id="cd02440">
    <property type="entry name" value="AdoMet_MTases"/>
    <property type="match status" value="1"/>
</dbReference>
<feature type="domain" description="Methyltransferase small" evidence="1">
    <location>
        <begin position="33"/>
        <end position="129"/>
    </location>
</feature>
<evidence type="ECO:0000313" key="3">
    <source>
        <dbReference type="Proteomes" id="UP000242329"/>
    </source>
</evidence>
<dbReference type="SUPFAM" id="SSF53335">
    <property type="entry name" value="S-adenosyl-L-methionine-dependent methyltransferases"/>
    <property type="match status" value="1"/>
</dbReference>
<keyword evidence="2" id="KW-0808">Transferase</keyword>
<dbReference type="Proteomes" id="UP000242329">
    <property type="component" value="Unassembled WGS sequence"/>
</dbReference>
<protein>
    <submittedName>
        <fullName evidence="2">tRNA1Val (Adenine37-N6)-methyltransferase</fullName>
    </submittedName>
</protein>
<evidence type="ECO:0000259" key="1">
    <source>
        <dbReference type="Pfam" id="PF05175"/>
    </source>
</evidence>
<dbReference type="PANTHER" id="PTHR47739:SF1">
    <property type="entry name" value="TRNA1(VAL) (ADENINE(37)-N6)-METHYLTRANSFERASE"/>
    <property type="match status" value="1"/>
</dbReference>
<organism evidence="2 3">
    <name type="scientific">Thermosyntropha lipolytica DSM 11003</name>
    <dbReference type="NCBI Taxonomy" id="1123382"/>
    <lineage>
        <taxon>Bacteria</taxon>
        <taxon>Bacillati</taxon>
        <taxon>Bacillota</taxon>
        <taxon>Clostridia</taxon>
        <taxon>Eubacteriales</taxon>
        <taxon>Syntrophomonadaceae</taxon>
        <taxon>Thermosyntropha</taxon>
    </lineage>
</organism>
<dbReference type="AlphaFoldDB" id="A0A1M5JML7"/>
<sequence length="243" mass="27239">MFLKEEETLDNLIIGDLKIIQPKKGYRFSIDAVLLAHFCRLEGVKTVIDLGTGSGVIPLILSQRDKEIKIKGVEIQPSMVDRAGRSIQLNRLEGRIEIIPGDIKKIKEILPAACAELIVCNPPFWRKNEGRISQNEEEAIARHELEVDLETVAKAAAYLLAPGGRFAFIQRAARFLEGVKALETNKLGISRVRWVHAKKDQPAKLVLVEGIKNKSSLLQVLPPLFIYEDDGDYCAELKEIYGR</sequence>
<keyword evidence="3" id="KW-1185">Reference proteome</keyword>
<dbReference type="STRING" id="1123382.SAMN02745221_00146"/>
<proteinExistence type="predicted"/>
<dbReference type="Gene3D" id="3.40.50.150">
    <property type="entry name" value="Vaccinia Virus protein VP39"/>
    <property type="match status" value="1"/>
</dbReference>
<dbReference type="InterPro" id="IPR007848">
    <property type="entry name" value="Small_mtfrase_dom"/>
</dbReference>
<dbReference type="GO" id="GO:0008757">
    <property type="term" value="F:S-adenosylmethionine-dependent methyltransferase activity"/>
    <property type="evidence" value="ECO:0007669"/>
    <property type="project" value="UniProtKB-ARBA"/>
</dbReference>
<reference evidence="3" key="1">
    <citation type="submission" date="2016-11" db="EMBL/GenBank/DDBJ databases">
        <authorList>
            <person name="Varghese N."/>
            <person name="Submissions S."/>
        </authorList>
    </citation>
    <scope>NUCLEOTIDE SEQUENCE [LARGE SCALE GENOMIC DNA]</scope>
    <source>
        <strain evidence="3">DSM 11003</strain>
    </source>
</reference>
<dbReference type="PANTHER" id="PTHR47739">
    <property type="entry name" value="TRNA1(VAL) (ADENINE(37)-N6)-METHYLTRANSFERASE"/>
    <property type="match status" value="1"/>
</dbReference>
<dbReference type="Pfam" id="PF05175">
    <property type="entry name" value="MTS"/>
    <property type="match status" value="1"/>
</dbReference>
<dbReference type="EMBL" id="FQWY01000003">
    <property type="protein sequence ID" value="SHG41771.1"/>
    <property type="molecule type" value="Genomic_DNA"/>
</dbReference>
<dbReference type="InterPro" id="IPR050210">
    <property type="entry name" value="tRNA_Adenine-N(6)_MTase"/>
</dbReference>
<dbReference type="PROSITE" id="PS00092">
    <property type="entry name" value="N6_MTASE"/>
    <property type="match status" value="1"/>
</dbReference>
<accession>A0A1M5JML7</accession>
<dbReference type="GO" id="GO:0008170">
    <property type="term" value="F:N-methyltransferase activity"/>
    <property type="evidence" value="ECO:0007669"/>
    <property type="project" value="UniProtKB-ARBA"/>
</dbReference>
<dbReference type="InterPro" id="IPR002052">
    <property type="entry name" value="DNA_methylase_N6_adenine_CS"/>
</dbReference>
<evidence type="ECO:0000313" key="2">
    <source>
        <dbReference type="EMBL" id="SHG41771.1"/>
    </source>
</evidence>
<dbReference type="InterPro" id="IPR029063">
    <property type="entry name" value="SAM-dependent_MTases_sf"/>
</dbReference>
<dbReference type="GO" id="GO:0003676">
    <property type="term" value="F:nucleic acid binding"/>
    <property type="evidence" value="ECO:0007669"/>
    <property type="project" value="InterPro"/>
</dbReference>
<gene>
    <name evidence="2" type="ORF">SAMN02745221_00146</name>
</gene>
<keyword evidence="2" id="KW-0489">Methyltransferase</keyword>
<dbReference type="GO" id="GO:0032259">
    <property type="term" value="P:methylation"/>
    <property type="evidence" value="ECO:0007669"/>
    <property type="project" value="UniProtKB-KW"/>
</dbReference>